<evidence type="ECO:0000313" key="4">
    <source>
        <dbReference type="Proteomes" id="UP000303847"/>
    </source>
</evidence>
<dbReference type="OrthoDB" id="6625935at2"/>
<gene>
    <name evidence="1" type="ORF">DDT54_05850</name>
    <name evidence="2" type="ORF">EH206_13805</name>
</gene>
<dbReference type="Proteomes" id="UP000295985">
    <property type="component" value="Unassembled WGS sequence"/>
</dbReference>
<name>A0A2U1UUU5_9GAMM</name>
<evidence type="ECO:0000313" key="2">
    <source>
        <dbReference type="EMBL" id="QCR05168.1"/>
    </source>
</evidence>
<sequence length="63" mass="6730">MIDAEKITEILPTNGCVVVTCKNGNIVNIRQLGDDEHIAALNALIDLAKIAGYRIVKPDGNAL</sequence>
<organism evidence="1 3">
    <name type="scientific">Brenneria nigrifluens DSM 30175 = ATCC 13028</name>
    <dbReference type="NCBI Taxonomy" id="1121120"/>
    <lineage>
        <taxon>Bacteria</taxon>
        <taxon>Pseudomonadati</taxon>
        <taxon>Pseudomonadota</taxon>
        <taxon>Gammaproteobacteria</taxon>
        <taxon>Enterobacterales</taxon>
        <taxon>Pectobacteriaceae</taxon>
        <taxon>Brenneria</taxon>
    </lineage>
</organism>
<protein>
    <recommendedName>
        <fullName evidence="5">Phage-like protein</fullName>
    </recommendedName>
</protein>
<reference evidence="1 3" key="1">
    <citation type="submission" date="2018-04" db="EMBL/GenBank/DDBJ databases">
        <title>Brenneria corticis sp.nov.</title>
        <authorList>
            <person name="Li Y."/>
        </authorList>
    </citation>
    <scope>NUCLEOTIDE SEQUENCE [LARGE SCALE GENOMIC DNA]</scope>
    <source>
        <strain evidence="1 3">LMG 2694</strain>
    </source>
</reference>
<evidence type="ECO:0000313" key="3">
    <source>
        <dbReference type="Proteomes" id="UP000295985"/>
    </source>
</evidence>
<evidence type="ECO:0000313" key="1">
    <source>
        <dbReference type="EMBL" id="PWC25418.1"/>
    </source>
</evidence>
<reference evidence="2 4" key="2">
    <citation type="submission" date="2018-11" db="EMBL/GenBank/DDBJ databases">
        <title>Genome sequences of Brenneria nigrifluens and Brenneria rubrifaciens.</title>
        <authorList>
            <person name="Poret-Peterson A.T."/>
            <person name="McClean A.E."/>
            <person name="Kluepfel D.A."/>
        </authorList>
    </citation>
    <scope>NUCLEOTIDE SEQUENCE [LARGE SCALE GENOMIC DNA]</scope>
    <source>
        <strain evidence="2 4">ATCC 13028</strain>
    </source>
</reference>
<accession>A0A2U1UUU5</accession>
<keyword evidence="4" id="KW-1185">Reference proteome</keyword>
<evidence type="ECO:0008006" key="5">
    <source>
        <dbReference type="Google" id="ProtNLM"/>
    </source>
</evidence>
<dbReference type="Proteomes" id="UP000303847">
    <property type="component" value="Chromosome"/>
</dbReference>
<dbReference type="RefSeq" id="WP_009113387.1">
    <property type="nucleotide sequence ID" value="NZ_CP034036.1"/>
</dbReference>
<dbReference type="EMBL" id="QDKK01000004">
    <property type="protein sequence ID" value="PWC25418.1"/>
    <property type="molecule type" value="Genomic_DNA"/>
</dbReference>
<proteinExistence type="predicted"/>
<dbReference type="EMBL" id="CP034036">
    <property type="protein sequence ID" value="QCR05168.1"/>
    <property type="molecule type" value="Genomic_DNA"/>
</dbReference>
<dbReference type="AlphaFoldDB" id="A0A2U1UUU5"/>